<feature type="chain" id="PRO_5038547698" description="Lipoprotein" evidence="2">
    <location>
        <begin position="23"/>
        <end position="199"/>
    </location>
</feature>
<evidence type="ECO:0000256" key="2">
    <source>
        <dbReference type="SAM" id="SignalP"/>
    </source>
</evidence>
<dbReference type="EMBL" id="BMCU01000006">
    <property type="protein sequence ID" value="GGG27074.1"/>
    <property type="molecule type" value="Genomic_DNA"/>
</dbReference>
<dbReference type="RefSeq" id="WP_229746258.1">
    <property type="nucleotide sequence ID" value="NZ_BMCU01000006.1"/>
</dbReference>
<evidence type="ECO:0000313" key="4">
    <source>
        <dbReference type="Proteomes" id="UP000654257"/>
    </source>
</evidence>
<organism evidence="3 4">
    <name type="scientific">Rhodococcoides trifolii</name>
    <dbReference type="NCBI Taxonomy" id="908250"/>
    <lineage>
        <taxon>Bacteria</taxon>
        <taxon>Bacillati</taxon>
        <taxon>Actinomycetota</taxon>
        <taxon>Actinomycetes</taxon>
        <taxon>Mycobacteriales</taxon>
        <taxon>Nocardiaceae</taxon>
        <taxon>Rhodococcoides</taxon>
    </lineage>
</organism>
<proteinExistence type="predicted"/>
<evidence type="ECO:0000313" key="3">
    <source>
        <dbReference type="EMBL" id="GGG27074.1"/>
    </source>
</evidence>
<accession>A0A917G835</accession>
<keyword evidence="2" id="KW-0732">Signal</keyword>
<dbReference type="AlphaFoldDB" id="A0A917G835"/>
<protein>
    <recommendedName>
        <fullName evidence="5">Lipoprotein</fullName>
    </recommendedName>
</protein>
<sequence length="199" mass="20309">MNLRIVLAVVTTLGAVALTGCGSDSTPTVSATTSTSTTAPAASSSVATPIVPSTTVEPVVAPEPAPITFECGDLSLYQSGTALYSDGTTGYESSCDTYVPPAPKFLWYCDYPETAVYTDGTSSSTDPACINDDPAPSNPNPGGGYPYIAEEDRNGDGVVNGYERCGLACGQEPTSGDIQTQSGCEAGYITGPLCERFGG</sequence>
<name>A0A917G835_9NOCA</name>
<dbReference type="PROSITE" id="PS51257">
    <property type="entry name" value="PROKAR_LIPOPROTEIN"/>
    <property type="match status" value="1"/>
</dbReference>
<comment type="caution">
    <text evidence="3">The sequence shown here is derived from an EMBL/GenBank/DDBJ whole genome shotgun (WGS) entry which is preliminary data.</text>
</comment>
<feature type="signal peptide" evidence="2">
    <location>
        <begin position="1"/>
        <end position="22"/>
    </location>
</feature>
<gene>
    <name evidence="3" type="ORF">GCM10007304_46140</name>
</gene>
<reference evidence="3" key="1">
    <citation type="journal article" date="2014" name="Int. J. Syst. Evol. Microbiol.">
        <title>Complete genome sequence of Corynebacterium casei LMG S-19264T (=DSM 44701T), isolated from a smear-ripened cheese.</title>
        <authorList>
            <consortium name="US DOE Joint Genome Institute (JGI-PGF)"/>
            <person name="Walter F."/>
            <person name="Albersmeier A."/>
            <person name="Kalinowski J."/>
            <person name="Ruckert C."/>
        </authorList>
    </citation>
    <scope>NUCLEOTIDE SEQUENCE</scope>
    <source>
        <strain evidence="3">CCM 7905</strain>
    </source>
</reference>
<reference evidence="3" key="2">
    <citation type="submission" date="2020-09" db="EMBL/GenBank/DDBJ databases">
        <authorList>
            <person name="Sun Q."/>
            <person name="Sedlacek I."/>
        </authorList>
    </citation>
    <scope>NUCLEOTIDE SEQUENCE</scope>
    <source>
        <strain evidence="3">CCM 7905</strain>
    </source>
</reference>
<feature type="region of interest" description="Disordered" evidence="1">
    <location>
        <begin position="23"/>
        <end position="46"/>
    </location>
</feature>
<feature type="region of interest" description="Disordered" evidence="1">
    <location>
        <begin position="120"/>
        <end position="143"/>
    </location>
</feature>
<dbReference type="Proteomes" id="UP000654257">
    <property type="component" value="Unassembled WGS sequence"/>
</dbReference>
<evidence type="ECO:0008006" key="5">
    <source>
        <dbReference type="Google" id="ProtNLM"/>
    </source>
</evidence>
<keyword evidence="4" id="KW-1185">Reference proteome</keyword>
<evidence type="ECO:0000256" key="1">
    <source>
        <dbReference type="SAM" id="MobiDB-lite"/>
    </source>
</evidence>